<accession>A0A0R0CKC5</accession>
<dbReference type="InterPro" id="IPR010987">
    <property type="entry name" value="Glutathione-S-Trfase_C-like"/>
</dbReference>
<evidence type="ECO:0000313" key="4">
    <source>
        <dbReference type="Proteomes" id="UP000050864"/>
    </source>
</evidence>
<evidence type="ECO:0000259" key="1">
    <source>
        <dbReference type="PROSITE" id="PS50404"/>
    </source>
</evidence>
<feature type="domain" description="GST C-terminal" evidence="2">
    <location>
        <begin position="87"/>
        <end position="210"/>
    </location>
</feature>
<dbReference type="Proteomes" id="UP000050864">
    <property type="component" value="Unassembled WGS sequence"/>
</dbReference>
<dbReference type="PROSITE" id="PS50405">
    <property type="entry name" value="GST_CTER"/>
    <property type="match status" value="1"/>
</dbReference>
<evidence type="ECO:0000259" key="2">
    <source>
        <dbReference type="PROSITE" id="PS50405"/>
    </source>
</evidence>
<keyword evidence="4" id="KW-1185">Reference proteome</keyword>
<dbReference type="Gene3D" id="1.20.1050.10">
    <property type="match status" value="1"/>
</dbReference>
<dbReference type="Pfam" id="PF14497">
    <property type="entry name" value="GST_C_3"/>
    <property type="match status" value="1"/>
</dbReference>
<dbReference type="EMBL" id="LDJI01000004">
    <property type="protein sequence ID" value="KRG66020.1"/>
    <property type="molecule type" value="Genomic_DNA"/>
</dbReference>
<feature type="domain" description="GST N-terminal" evidence="1">
    <location>
        <begin position="1"/>
        <end position="81"/>
    </location>
</feature>
<comment type="caution">
    <text evidence="3">The sequence shown here is derived from an EMBL/GenBank/DDBJ whole genome shotgun (WGS) entry which is preliminary data.</text>
</comment>
<dbReference type="SUPFAM" id="SSF47616">
    <property type="entry name" value="GST C-terminal domain-like"/>
    <property type="match status" value="1"/>
</dbReference>
<dbReference type="CDD" id="cd03057">
    <property type="entry name" value="GST_N_Beta"/>
    <property type="match status" value="1"/>
</dbReference>
<dbReference type="InterPro" id="IPR036249">
    <property type="entry name" value="Thioredoxin-like_sf"/>
</dbReference>
<dbReference type="Gene3D" id="3.40.30.10">
    <property type="entry name" value="Glutaredoxin"/>
    <property type="match status" value="1"/>
</dbReference>
<dbReference type="PATRIC" id="fig|405444.3.peg.2823"/>
<dbReference type="SFLD" id="SFLDG01150">
    <property type="entry name" value="Main.1:_Beta-like"/>
    <property type="match status" value="1"/>
</dbReference>
<reference evidence="3 4" key="1">
    <citation type="submission" date="2015-05" db="EMBL/GenBank/DDBJ databases">
        <title>Genome sequencing and analysis of members of genus Stenotrophomonas.</title>
        <authorList>
            <person name="Patil P.P."/>
            <person name="Midha S."/>
            <person name="Patil P.B."/>
        </authorList>
    </citation>
    <scope>NUCLEOTIDE SEQUENCE [LARGE SCALE GENOMIC DNA]</scope>
    <source>
        <strain evidence="3 4">DSM 18929</strain>
    </source>
</reference>
<dbReference type="CDD" id="cd03188">
    <property type="entry name" value="GST_C_Beta"/>
    <property type="match status" value="1"/>
</dbReference>
<dbReference type="STRING" id="405444.ABB26_02065"/>
<dbReference type="InterPro" id="IPR004045">
    <property type="entry name" value="Glutathione_S-Trfase_N"/>
</dbReference>
<evidence type="ECO:0000313" key="3">
    <source>
        <dbReference type="EMBL" id="KRG66020.1"/>
    </source>
</evidence>
<dbReference type="AlphaFoldDB" id="A0A0R0CKC5"/>
<dbReference type="GO" id="GO:0016740">
    <property type="term" value="F:transferase activity"/>
    <property type="evidence" value="ECO:0007669"/>
    <property type="project" value="UniProtKB-KW"/>
</dbReference>
<sequence>MSVVLYGSQSTASLVVHWLLIELGIEHKLHQLDFDQHEQKSAEYLALNPAGRVPTLIIDGQVLTESAAIAMHLADLHPQAGFAPAPGSHERGDYYRWICFCVYTLMPAYRAWFYPDEPAGEANVAEVKERARVQLETAWQQMADHLAAAGPYALGKNISVVDFLLTMLMRWSRNMPRPSDRWPALAAHAALMKARPAFAEVYRREGITDWT</sequence>
<dbReference type="SFLD" id="SFLDG00358">
    <property type="entry name" value="Main_(cytGST)"/>
    <property type="match status" value="1"/>
</dbReference>
<keyword evidence="3" id="KW-0808">Transferase</keyword>
<proteinExistence type="predicted"/>
<dbReference type="Pfam" id="PF02798">
    <property type="entry name" value="GST_N"/>
    <property type="match status" value="1"/>
</dbReference>
<dbReference type="OrthoDB" id="5740960at2"/>
<organism evidence="3 4">
    <name type="scientific">Stenotrophomonas humi</name>
    <dbReference type="NCBI Taxonomy" id="405444"/>
    <lineage>
        <taxon>Bacteria</taxon>
        <taxon>Pseudomonadati</taxon>
        <taxon>Pseudomonadota</taxon>
        <taxon>Gammaproteobacteria</taxon>
        <taxon>Lysobacterales</taxon>
        <taxon>Lysobacteraceae</taxon>
        <taxon>Stenotrophomonas</taxon>
    </lineage>
</organism>
<dbReference type="PROSITE" id="PS50404">
    <property type="entry name" value="GST_NTER"/>
    <property type="match status" value="1"/>
</dbReference>
<dbReference type="RefSeq" id="WP_057631910.1">
    <property type="nucleotide sequence ID" value="NZ_LDJI01000004.1"/>
</dbReference>
<name>A0A0R0CKC5_9GAMM</name>
<dbReference type="InterPro" id="IPR004046">
    <property type="entry name" value="GST_C"/>
</dbReference>
<dbReference type="InterPro" id="IPR040079">
    <property type="entry name" value="Glutathione_S-Trfase"/>
</dbReference>
<dbReference type="PANTHER" id="PTHR44051">
    <property type="entry name" value="GLUTATHIONE S-TRANSFERASE-RELATED"/>
    <property type="match status" value="1"/>
</dbReference>
<protein>
    <submittedName>
        <fullName evidence="3">Glutathione S-transferase</fullName>
    </submittedName>
</protein>
<dbReference type="SUPFAM" id="SSF52833">
    <property type="entry name" value="Thioredoxin-like"/>
    <property type="match status" value="1"/>
</dbReference>
<dbReference type="SFLD" id="SFLDS00019">
    <property type="entry name" value="Glutathione_Transferase_(cytos"/>
    <property type="match status" value="1"/>
</dbReference>
<dbReference type="PANTHER" id="PTHR44051:SF21">
    <property type="entry name" value="GLUTATHIONE S-TRANSFERASE FAMILY PROTEIN"/>
    <property type="match status" value="1"/>
</dbReference>
<gene>
    <name evidence="3" type="ORF">ABB26_02065</name>
</gene>
<dbReference type="InterPro" id="IPR036282">
    <property type="entry name" value="Glutathione-S-Trfase_C_sf"/>
</dbReference>